<accession>A0AAD5LV31</accession>
<evidence type="ECO:0000313" key="2">
    <source>
        <dbReference type="Proteomes" id="UP001196413"/>
    </source>
</evidence>
<proteinExistence type="predicted"/>
<dbReference type="EMBL" id="JAHQIW010000264">
    <property type="protein sequence ID" value="KAJ1347070.1"/>
    <property type="molecule type" value="Genomic_DNA"/>
</dbReference>
<reference evidence="1" key="1">
    <citation type="submission" date="2021-06" db="EMBL/GenBank/DDBJ databases">
        <title>Parelaphostrongylus tenuis whole genome reference sequence.</title>
        <authorList>
            <person name="Garwood T.J."/>
            <person name="Larsen P.A."/>
            <person name="Fountain-Jones N.M."/>
            <person name="Garbe J.R."/>
            <person name="Macchietto M.G."/>
            <person name="Kania S.A."/>
            <person name="Gerhold R.W."/>
            <person name="Richards J.E."/>
            <person name="Wolf T.M."/>
        </authorList>
    </citation>
    <scope>NUCLEOTIDE SEQUENCE</scope>
    <source>
        <strain evidence="1">MNPRO001-30</strain>
        <tissue evidence="1">Meninges</tissue>
    </source>
</reference>
<comment type="caution">
    <text evidence="1">The sequence shown here is derived from an EMBL/GenBank/DDBJ whole genome shotgun (WGS) entry which is preliminary data.</text>
</comment>
<name>A0AAD5LV31_PARTN</name>
<keyword evidence="2" id="KW-1185">Reference proteome</keyword>
<gene>
    <name evidence="1" type="ORF">KIN20_002022</name>
</gene>
<dbReference type="AlphaFoldDB" id="A0AAD5LV31"/>
<organism evidence="1 2">
    <name type="scientific">Parelaphostrongylus tenuis</name>
    <name type="common">Meningeal worm</name>
    <dbReference type="NCBI Taxonomy" id="148309"/>
    <lineage>
        <taxon>Eukaryota</taxon>
        <taxon>Metazoa</taxon>
        <taxon>Ecdysozoa</taxon>
        <taxon>Nematoda</taxon>
        <taxon>Chromadorea</taxon>
        <taxon>Rhabditida</taxon>
        <taxon>Rhabditina</taxon>
        <taxon>Rhabditomorpha</taxon>
        <taxon>Strongyloidea</taxon>
        <taxon>Metastrongylidae</taxon>
        <taxon>Parelaphostrongylus</taxon>
    </lineage>
</organism>
<sequence>MGSEIKYYSGEENNESFETLLSHFCDQLPKLLPPDVGTDCLLVVEHLSGQHSLSIPEKQA</sequence>
<dbReference type="Proteomes" id="UP001196413">
    <property type="component" value="Unassembled WGS sequence"/>
</dbReference>
<evidence type="ECO:0000313" key="1">
    <source>
        <dbReference type="EMBL" id="KAJ1347070.1"/>
    </source>
</evidence>
<protein>
    <submittedName>
        <fullName evidence="1">Uncharacterized protein</fullName>
    </submittedName>
</protein>